<comment type="subcellular location">
    <subcellularLocation>
        <location evidence="1">Periplasm</location>
    </subcellularLocation>
</comment>
<dbReference type="EMBL" id="SSMD01000003">
    <property type="protein sequence ID" value="THD75053.1"/>
    <property type="molecule type" value="Genomic_DNA"/>
</dbReference>
<dbReference type="SUPFAM" id="SSF53850">
    <property type="entry name" value="Periplasmic binding protein-like II"/>
    <property type="match status" value="1"/>
</dbReference>
<keyword evidence="2 4" id="KW-0732">Signal</keyword>
<dbReference type="PANTHER" id="PTHR33376">
    <property type="match status" value="1"/>
</dbReference>
<dbReference type="GO" id="GO:0055085">
    <property type="term" value="P:transmembrane transport"/>
    <property type="evidence" value="ECO:0007669"/>
    <property type="project" value="InterPro"/>
</dbReference>
<dbReference type="NCBIfam" id="NF037995">
    <property type="entry name" value="TRAP_S1"/>
    <property type="match status" value="1"/>
</dbReference>
<evidence type="ECO:0000256" key="4">
    <source>
        <dbReference type="SAM" id="SignalP"/>
    </source>
</evidence>
<dbReference type="CDD" id="cd13602">
    <property type="entry name" value="PBP2_TRAP_BpDctp6_7"/>
    <property type="match status" value="1"/>
</dbReference>
<organism evidence="5 6">
    <name type="scientific">Thalassobius vesicularis</name>
    <dbReference type="NCBI Taxonomy" id="1294297"/>
    <lineage>
        <taxon>Bacteria</taxon>
        <taxon>Pseudomonadati</taxon>
        <taxon>Pseudomonadota</taxon>
        <taxon>Alphaproteobacteria</taxon>
        <taxon>Rhodobacterales</taxon>
        <taxon>Roseobacteraceae</taxon>
        <taxon>Thalassovita</taxon>
    </lineage>
</organism>
<evidence type="ECO:0000256" key="1">
    <source>
        <dbReference type="ARBA" id="ARBA00004418"/>
    </source>
</evidence>
<evidence type="ECO:0000313" key="5">
    <source>
        <dbReference type="EMBL" id="THD75053.1"/>
    </source>
</evidence>
<dbReference type="AlphaFoldDB" id="A0A4S3MBU5"/>
<protein>
    <submittedName>
        <fullName evidence="5">C4-dicarboxylate ABC transporter substrate-binding protein</fullName>
    </submittedName>
</protein>
<dbReference type="InterPro" id="IPR038404">
    <property type="entry name" value="TRAP_DctP_sf"/>
</dbReference>
<keyword evidence="3" id="KW-0574">Periplasm</keyword>
<comment type="caution">
    <text evidence="5">The sequence shown here is derived from an EMBL/GenBank/DDBJ whole genome shotgun (WGS) entry which is preliminary data.</text>
</comment>
<feature type="chain" id="PRO_5020959232" evidence="4">
    <location>
        <begin position="24"/>
        <end position="323"/>
    </location>
</feature>
<dbReference type="InterPro" id="IPR018389">
    <property type="entry name" value="DctP_fam"/>
</dbReference>
<dbReference type="RefSeq" id="WP_136338910.1">
    <property type="nucleotide sequence ID" value="NZ_SSMD01000003.1"/>
</dbReference>
<name>A0A4S3MBU5_9RHOB</name>
<proteinExistence type="predicted"/>
<gene>
    <name evidence="5" type="ORF">E7681_08890</name>
</gene>
<dbReference type="GO" id="GO:0042597">
    <property type="term" value="C:periplasmic space"/>
    <property type="evidence" value="ECO:0007669"/>
    <property type="project" value="UniProtKB-SubCell"/>
</dbReference>
<sequence length="323" mass="34651">MGFFKTISGAAFAVAALTLNAQAETWDMPTPYPDATFHTVNVHDFAKDVAEKTGGKLEIKVHSAGSLFKHPEISKAVRSGQVPAGEFFLSLLNNDNPAFGVDSLPFLATSYDDAAKLWAAQKPVIDALLDAQGMMALYAVPWPPQGLYTTKEIKTVDDLKGLKFRTYNSTLEQFAALAGAAPTQVEVPDIPQAFTTGQVEAMITSPSTGANSKAWDFLSHYTDIQAWLPKNIVVVNKRSFRRLDEATQAAVLEAAAAAETRGWEMSRAETAEKVAVLKENGITVVEPSAELMAGLKAIGAQMLDGWKAAAGAEGEALLNAYQQ</sequence>
<reference evidence="5 6" key="1">
    <citation type="submission" date="2019-04" db="EMBL/GenBank/DDBJ databases">
        <title>Draft genome sequence of Youngimonas vesicularis.</title>
        <authorList>
            <person name="Hameed A."/>
        </authorList>
    </citation>
    <scope>NUCLEOTIDE SEQUENCE [LARGE SCALE GENOMIC DNA]</scope>
    <source>
        <strain evidence="5 6">CC-AMW-E</strain>
    </source>
</reference>
<accession>A0A4S3MBU5</accession>
<evidence type="ECO:0000256" key="2">
    <source>
        <dbReference type="ARBA" id="ARBA00022729"/>
    </source>
</evidence>
<dbReference type="Gene3D" id="3.40.190.170">
    <property type="entry name" value="Bacterial extracellular solute-binding protein, family 7"/>
    <property type="match status" value="1"/>
</dbReference>
<feature type="signal peptide" evidence="4">
    <location>
        <begin position="1"/>
        <end position="23"/>
    </location>
</feature>
<keyword evidence="6" id="KW-1185">Reference proteome</keyword>
<dbReference type="Pfam" id="PF03480">
    <property type="entry name" value="DctP"/>
    <property type="match status" value="1"/>
</dbReference>
<dbReference type="Proteomes" id="UP000306113">
    <property type="component" value="Unassembled WGS sequence"/>
</dbReference>
<evidence type="ECO:0000313" key="6">
    <source>
        <dbReference type="Proteomes" id="UP000306113"/>
    </source>
</evidence>
<dbReference type="PANTHER" id="PTHR33376:SF4">
    <property type="entry name" value="SIALIC ACID-BINDING PERIPLASMIC PROTEIN SIAP"/>
    <property type="match status" value="1"/>
</dbReference>
<evidence type="ECO:0000256" key="3">
    <source>
        <dbReference type="ARBA" id="ARBA00022764"/>
    </source>
</evidence>
<dbReference type="OrthoDB" id="9783941at2"/>